<dbReference type="SUPFAM" id="SSF52788">
    <property type="entry name" value="Phosphotyrosine protein phosphatases I"/>
    <property type="match status" value="1"/>
</dbReference>
<dbReference type="PRINTS" id="PR00719">
    <property type="entry name" value="LMWPTPASE"/>
</dbReference>
<dbReference type="PANTHER" id="PTHR11717:SF31">
    <property type="entry name" value="LOW MOLECULAR WEIGHT PROTEIN-TYROSINE-PHOSPHATASE ETP-RELATED"/>
    <property type="match status" value="1"/>
</dbReference>
<proteinExistence type="inferred from homology"/>
<dbReference type="InterPro" id="IPR050438">
    <property type="entry name" value="LMW_PTPase"/>
</dbReference>
<dbReference type="PANTHER" id="PTHR11717">
    <property type="entry name" value="LOW MOLECULAR WEIGHT PROTEIN TYROSINE PHOSPHATASE"/>
    <property type="match status" value="1"/>
</dbReference>
<evidence type="ECO:0000313" key="5">
    <source>
        <dbReference type="EMBL" id="MDL4839159.1"/>
    </source>
</evidence>
<evidence type="ECO:0000259" key="4">
    <source>
        <dbReference type="SMART" id="SM00226"/>
    </source>
</evidence>
<keyword evidence="3" id="KW-0904">Protein phosphatase</keyword>
<feature type="domain" description="Phosphotyrosine protein phosphatase I" evidence="4">
    <location>
        <begin position="1"/>
        <end position="197"/>
    </location>
</feature>
<dbReference type="CDD" id="cd16344">
    <property type="entry name" value="LMWPAP"/>
    <property type="match status" value="1"/>
</dbReference>
<sequence>MKILFVCTGNTCRSPMAEALLKKLSSAQVKSAGIYAGDGQQASQGTLDVLRQKGIALNHRSQPVSIDLLKWADLVLTMTTSHKQALALQYPTYNDKLFTLKEYVDQEDNEIWERLKKAYSELEDKRAVFIAERGKELDHNEMDRALYDHLRTEISDIQVLEARLPNYDISDPFGGDVSVYQKTLKEMEKYVELLAKKIENRNS</sequence>
<dbReference type="InterPro" id="IPR023485">
    <property type="entry name" value="Ptyr_pPase"/>
</dbReference>
<name>A0ABT7L088_9BACI</name>
<comment type="similarity">
    <text evidence="1">Belongs to the low molecular weight phosphotyrosine protein phosphatase family.</text>
</comment>
<reference evidence="5 6" key="1">
    <citation type="submission" date="2023-06" db="EMBL/GenBank/DDBJ databases">
        <title>Aquibacillus rhizosphaerae LR5S19.</title>
        <authorList>
            <person name="Sun J.-Q."/>
        </authorList>
    </citation>
    <scope>NUCLEOTIDE SEQUENCE [LARGE SCALE GENOMIC DNA]</scope>
    <source>
        <strain evidence="5 6">LR5S19</strain>
    </source>
</reference>
<dbReference type="SMART" id="SM00226">
    <property type="entry name" value="LMWPc"/>
    <property type="match status" value="1"/>
</dbReference>
<protein>
    <submittedName>
        <fullName evidence="5">Low molecular weight protein arginine phosphatase</fullName>
    </submittedName>
</protein>
<accession>A0ABT7L088</accession>
<dbReference type="EMBL" id="JASTZU010000011">
    <property type="protein sequence ID" value="MDL4839159.1"/>
    <property type="molecule type" value="Genomic_DNA"/>
</dbReference>
<keyword evidence="6" id="KW-1185">Reference proteome</keyword>
<dbReference type="Pfam" id="PF01451">
    <property type="entry name" value="LMWPc"/>
    <property type="match status" value="1"/>
</dbReference>
<evidence type="ECO:0000313" key="6">
    <source>
        <dbReference type="Proteomes" id="UP001235343"/>
    </source>
</evidence>
<gene>
    <name evidence="5" type="ORF">QQS35_01615</name>
</gene>
<dbReference type="InterPro" id="IPR036196">
    <property type="entry name" value="Ptyr_pPase_sf"/>
</dbReference>
<dbReference type="Proteomes" id="UP001235343">
    <property type="component" value="Unassembled WGS sequence"/>
</dbReference>
<dbReference type="RefSeq" id="WP_285930005.1">
    <property type="nucleotide sequence ID" value="NZ_JASTZU010000011.1"/>
</dbReference>
<evidence type="ECO:0000256" key="2">
    <source>
        <dbReference type="ARBA" id="ARBA00022801"/>
    </source>
</evidence>
<dbReference type="InterPro" id="IPR017867">
    <property type="entry name" value="Tyr_phospatase_low_mol_wt"/>
</dbReference>
<evidence type="ECO:0000256" key="1">
    <source>
        <dbReference type="ARBA" id="ARBA00011063"/>
    </source>
</evidence>
<dbReference type="Gene3D" id="3.40.50.2300">
    <property type="match status" value="1"/>
</dbReference>
<keyword evidence="2" id="KW-0378">Hydrolase</keyword>
<evidence type="ECO:0000256" key="3">
    <source>
        <dbReference type="ARBA" id="ARBA00022912"/>
    </source>
</evidence>
<organism evidence="5 6">
    <name type="scientific">Aquibacillus rhizosphaerae</name>
    <dbReference type="NCBI Taxonomy" id="3051431"/>
    <lineage>
        <taxon>Bacteria</taxon>
        <taxon>Bacillati</taxon>
        <taxon>Bacillota</taxon>
        <taxon>Bacilli</taxon>
        <taxon>Bacillales</taxon>
        <taxon>Bacillaceae</taxon>
        <taxon>Aquibacillus</taxon>
    </lineage>
</organism>
<comment type="caution">
    <text evidence="5">The sequence shown here is derived from an EMBL/GenBank/DDBJ whole genome shotgun (WGS) entry which is preliminary data.</text>
</comment>